<dbReference type="InterPro" id="IPR011989">
    <property type="entry name" value="ARM-like"/>
</dbReference>
<dbReference type="EMBL" id="CP011497">
    <property type="protein sequence ID" value="AKJ15697.1"/>
    <property type="molecule type" value="Genomic_DNA"/>
</dbReference>
<sequence length="640" mass="70340">MQHREELHELLARAGLTVVEDVCPGTLFPPEAGWRIARGIAAPDGVAQEAFDAAWWRRLCDVDGEFLVAVLRHRIGGNDSWWTRVRHTGSGVPELTGAPGFVALSLDGQVLLAEVPGAGGPRVTALDRLPERLEEAAEAAGRETEAERAEVWAAVPGRSAWPWHWAEGIGSNPAATDELLIRLLDVEEGFLHGCDRPAVLDAAVAHPDPRVRSRPADTFRPKLTSDQWVRLVRAEPSPDRRVLWAERACIWGAELPEDLYDDLLAGPSRARAAELPGLPAQHLPGLAADADPRVRAAACARWEDLAAPLRERLLADTDYAVRTAALLAHHTRVPMPREVFAALPDPRRALERCRLAPELEAELVQDGDAEVRRALAANLGLGAHGVAVLAKDPQNDIRSAVALRPDLTEEQRAAVRHDFDSTSMAHTLPWVEDLHGDADAMRRLAASSHPLVRRSVARARHLPPDVVARLARDEDRVVRLFLAESCEDAPADMLLEVWRWWDGSFSRPDRPRSHPNFPRTGLLRYITDPSGRMRRLALDDPEATPADVARLARDPEAEVRRRAAEDPRLSPADAMRLLNDPEAHVRGTAVRNPRLPARVLAGLLHDRDTACTAVTNPAIPVPVLYRILTAAAAAMADPRR</sequence>
<reference evidence="1 2" key="1">
    <citation type="journal article" date="2015" name="ISME J.">
        <title>Draft Genome Sequence of Streptomyces incarnatus NRRL8089, which Produces the Nucleoside Antibiotic Sinefungin.</title>
        <authorList>
            <person name="Oshima K."/>
            <person name="Hattori M."/>
            <person name="Shimizu H."/>
            <person name="Fukuda K."/>
            <person name="Nemoto M."/>
            <person name="Inagaki K."/>
            <person name="Tamura T."/>
        </authorList>
    </citation>
    <scope>NUCLEOTIDE SEQUENCE [LARGE SCALE GENOMIC DNA]</scope>
    <source>
        <strain evidence="1 2">NRRL 8089</strain>
    </source>
</reference>
<evidence type="ECO:0008006" key="3">
    <source>
        <dbReference type="Google" id="ProtNLM"/>
    </source>
</evidence>
<organism evidence="1 2">
    <name type="scientific">Streptomyces incarnatus</name>
    <dbReference type="NCBI Taxonomy" id="665007"/>
    <lineage>
        <taxon>Bacteria</taxon>
        <taxon>Bacillati</taxon>
        <taxon>Actinomycetota</taxon>
        <taxon>Actinomycetes</taxon>
        <taxon>Kitasatosporales</taxon>
        <taxon>Streptomycetaceae</taxon>
        <taxon>Streptomyces</taxon>
    </lineage>
</organism>
<evidence type="ECO:0000313" key="2">
    <source>
        <dbReference type="Proteomes" id="UP000035366"/>
    </source>
</evidence>
<dbReference type="SUPFAM" id="SSF48371">
    <property type="entry name" value="ARM repeat"/>
    <property type="match status" value="2"/>
</dbReference>
<dbReference type="InterPro" id="IPR016024">
    <property type="entry name" value="ARM-type_fold"/>
</dbReference>
<protein>
    <recommendedName>
        <fullName evidence="3">PE-PGRS family protein</fullName>
    </recommendedName>
</protein>
<evidence type="ECO:0000313" key="1">
    <source>
        <dbReference type="EMBL" id="AKJ15697.1"/>
    </source>
</evidence>
<name>A0ABN4GT36_9ACTN</name>
<proteinExistence type="predicted"/>
<keyword evidence="2" id="KW-1185">Reference proteome</keyword>
<gene>
    <name evidence="1" type="ORF">ABB07_38275</name>
</gene>
<dbReference type="Proteomes" id="UP000035366">
    <property type="component" value="Chromosome"/>
</dbReference>
<accession>A0ABN4GT36</accession>
<dbReference type="Gene3D" id="1.25.10.10">
    <property type="entry name" value="Leucine-rich Repeat Variant"/>
    <property type="match status" value="2"/>
</dbReference>
<dbReference type="RefSeq" id="WP_208903120.1">
    <property type="nucleotide sequence ID" value="NZ_CP011497.1"/>
</dbReference>